<feature type="compositionally biased region" description="Basic and acidic residues" evidence="1">
    <location>
        <begin position="1"/>
        <end position="10"/>
    </location>
</feature>
<sequence>MQAVDGDKISGIETQVTDKTGTDEFMDSEENETQVTDETEPVKRWVSLWIKNPLARWYPIESILQLRLGEGEGDQRRPKKFKTSGRNIV</sequence>
<feature type="region of interest" description="Disordered" evidence="1">
    <location>
        <begin position="1"/>
        <end position="39"/>
    </location>
</feature>
<evidence type="ECO:0000313" key="2">
    <source>
        <dbReference type="EMBL" id="EFH50802.1"/>
    </source>
</evidence>
<protein>
    <submittedName>
        <fullName evidence="2">Predicted protein</fullName>
    </submittedName>
</protein>
<name>D7M8H4_ARALL</name>
<proteinExistence type="predicted"/>
<accession>D7M8H4</accession>
<dbReference type="Proteomes" id="UP000008694">
    <property type="component" value="Unassembled WGS sequence"/>
</dbReference>
<keyword evidence="3" id="KW-1185">Reference proteome</keyword>
<feature type="region of interest" description="Disordered" evidence="1">
    <location>
        <begin position="69"/>
        <end position="89"/>
    </location>
</feature>
<dbReference type="AlphaFoldDB" id="D7M8H4"/>
<evidence type="ECO:0000256" key="1">
    <source>
        <dbReference type="SAM" id="MobiDB-lite"/>
    </source>
</evidence>
<organism evidence="3">
    <name type="scientific">Arabidopsis lyrata subsp. lyrata</name>
    <name type="common">Lyre-leaved rock-cress</name>
    <dbReference type="NCBI Taxonomy" id="81972"/>
    <lineage>
        <taxon>Eukaryota</taxon>
        <taxon>Viridiplantae</taxon>
        <taxon>Streptophyta</taxon>
        <taxon>Embryophyta</taxon>
        <taxon>Tracheophyta</taxon>
        <taxon>Spermatophyta</taxon>
        <taxon>Magnoliopsida</taxon>
        <taxon>eudicotyledons</taxon>
        <taxon>Gunneridae</taxon>
        <taxon>Pentapetalae</taxon>
        <taxon>rosids</taxon>
        <taxon>malvids</taxon>
        <taxon>Brassicales</taxon>
        <taxon>Brassicaceae</taxon>
        <taxon>Camelineae</taxon>
        <taxon>Arabidopsis</taxon>
    </lineage>
</organism>
<gene>
    <name evidence="2" type="ORF">ARALYDRAFT_662924</name>
</gene>
<dbReference type="Gramene" id="Al_scaffold_0006_2989">
    <property type="protein sequence ID" value="Al_scaffold_0006_2989"/>
    <property type="gene ID" value="Al_scaffold_0006_2989"/>
</dbReference>
<reference evidence="3" key="1">
    <citation type="journal article" date="2011" name="Nat. Genet.">
        <title>The Arabidopsis lyrata genome sequence and the basis of rapid genome size change.</title>
        <authorList>
            <person name="Hu T.T."/>
            <person name="Pattyn P."/>
            <person name="Bakker E.G."/>
            <person name="Cao J."/>
            <person name="Cheng J.-F."/>
            <person name="Clark R.M."/>
            <person name="Fahlgren N."/>
            <person name="Fawcett J.A."/>
            <person name="Grimwood J."/>
            <person name="Gundlach H."/>
            <person name="Haberer G."/>
            <person name="Hollister J.D."/>
            <person name="Ossowski S."/>
            <person name="Ottilar R.P."/>
            <person name="Salamov A.A."/>
            <person name="Schneeberger K."/>
            <person name="Spannagl M."/>
            <person name="Wang X."/>
            <person name="Yang L."/>
            <person name="Nasrallah M.E."/>
            <person name="Bergelson J."/>
            <person name="Carrington J.C."/>
            <person name="Gaut B.S."/>
            <person name="Schmutz J."/>
            <person name="Mayer K.F.X."/>
            <person name="Van de Peer Y."/>
            <person name="Grigoriev I.V."/>
            <person name="Nordborg M."/>
            <person name="Weigel D."/>
            <person name="Guo Y.-L."/>
        </authorList>
    </citation>
    <scope>NUCLEOTIDE SEQUENCE [LARGE SCALE GENOMIC DNA]</scope>
    <source>
        <strain evidence="3">cv. MN47</strain>
    </source>
</reference>
<dbReference type="HOGENOM" id="CLU_2457853_0_0_1"/>
<feature type="compositionally biased region" description="Acidic residues" evidence="1">
    <location>
        <begin position="24"/>
        <end position="39"/>
    </location>
</feature>
<dbReference type="EMBL" id="GL348718">
    <property type="protein sequence ID" value="EFH50802.1"/>
    <property type="molecule type" value="Genomic_DNA"/>
</dbReference>
<evidence type="ECO:0000313" key="3">
    <source>
        <dbReference type="Proteomes" id="UP000008694"/>
    </source>
</evidence>